<dbReference type="InterPro" id="IPR000225">
    <property type="entry name" value="Armadillo"/>
</dbReference>
<feature type="region of interest" description="Disordered" evidence="23">
    <location>
        <begin position="408"/>
        <end position="512"/>
    </location>
</feature>
<proteinExistence type="predicted"/>
<accession>A0AAD2ADC4</accession>
<dbReference type="Pfam" id="PF00069">
    <property type="entry name" value="Pkinase"/>
    <property type="match status" value="1"/>
</dbReference>
<evidence type="ECO:0000256" key="22">
    <source>
        <dbReference type="PROSITE-ProRule" id="PRU10141"/>
    </source>
</evidence>
<feature type="compositionally biased region" description="Polar residues" evidence="23">
    <location>
        <begin position="454"/>
        <end position="469"/>
    </location>
</feature>
<dbReference type="FunFam" id="1.25.10.10:FF:000278">
    <property type="entry name" value="MAP3K epsilon protein kinase 1"/>
    <property type="match status" value="1"/>
</dbReference>
<dbReference type="PANTHER" id="PTHR46618">
    <property type="entry name" value="ARMADILLO REPEAT-CONTAINING PROTEIN 3"/>
    <property type="match status" value="1"/>
</dbReference>
<dbReference type="GO" id="GO:0005730">
    <property type="term" value="C:nucleolus"/>
    <property type="evidence" value="ECO:0007669"/>
    <property type="project" value="UniProtKB-SubCell"/>
</dbReference>
<dbReference type="EMBL" id="OU503056">
    <property type="protein sequence ID" value="CAI9785538.1"/>
    <property type="molecule type" value="Genomic_DNA"/>
</dbReference>
<keyword evidence="15" id="KW-0472">Membrane</keyword>
<dbReference type="GO" id="GO:0005524">
    <property type="term" value="F:ATP binding"/>
    <property type="evidence" value="ECO:0007669"/>
    <property type="project" value="UniProtKB-UniRule"/>
</dbReference>
<dbReference type="Gene3D" id="1.25.10.10">
    <property type="entry name" value="Leucine-rich Repeat Variant"/>
    <property type="match status" value="2"/>
</dbReference>
<feature type="compositionally biased region" description="Polar residues" evidence="23">
    <location>
        <begin position="948"/>
        <end position="959"/>
    </location>
</feature>
<keyword evidence="5" id="KW-1003">Cell membrane</keyword>
<feature type="region of interest" description="Disordered" evidence="23">
    <location>
        <begin position="301"/>
        <end position="321"/>
    </location>
</feature>
<dbReference type="InterPro" id="IPR000719">
    <property type="entry name" value="Prot_kinase_dom"/>
</dbReference>
<dbReference type="EC" id="2.7.11.1" evidence="4"/>
<dbReference type="Proteomes" id="UP000834106">
    <property type="component" value="Chromosome 21"/>
</dbReference>
<feature type="compositionally biased region" description="Polar residues" evidence="23">
    <location>
        <begin position="490"/>
        <end position="512"/>
    </location>
</feature>
<dbReference type="PROSITE" id="PS00107">
    <property type="entry name" value="PROTEIN_KINASE_ATP"/>
    <property type="match status" value="1"/>
</dbReference>
<dbReference type="PRINTS" id="PR00109">
    <property type="entry name" value="TYRKINASE"/>
</dbReference>
<dbReference type="SMART" id="SM00220">
    <property type="entry name" value="S_TKc"/>
    <property type="match status" value="1"/>
</dbReference>
<keyword evidence="11" id="KW-0677">Repeat</keyword>
<evidence type="ECO:0000256" key="14">
    <source>
        <dbReference type="ARBA" id="ARBA00022840"/>
    </source>
</evidence>
<dbReference type="PROSITE" id="PS50011">
    <property type="entry name" value="PROTEIN_KINASE_DOM"/>
    <property type="match status" value="1"/>
</dbReference>
<keyword evidence="16" id="KW-0206">Cytoskeleton</keyword>
<evidence type="ECO:0000256" key="23">
    <source>
        <dbReference type="SAM" id="MobiDB-lite"/>
    </source>
</evidence>
<evidence type="ECO:0000256" key="13">
    <source>
        <dbReference type="ARBA" id="ARBA00022777"/>
    </source>
</evidence>
<evidence type="ECO:0000256" key="3">
    <source>
        <dbReference type="ARBA" id="ARBA00004604"/>
    </source>
</evidence>
<keyword evidence="12 22" id="KW-0547">Nucleotide-binding</keyword>
<keyword evidence="8" id="KW-0597">Phosphoprotein</keyword>
<dbReference type="InterPro" id="IPR001245">
    <property type="entry name" value="Ser-Thr/Tyr_kinase_cat_dom"/>
</dbReference>
<dbReference type="SMART" id="SM00185">
    <property type="entry name" value="ARM"/>
    <property type="match status" value="4"/>
</dbReference>
<dbReference type="InterPro" id="IPR011009">
    <property type="entry name" value="Kinase-like_dom_sf"/>
</dbReference>
<dbReference type="PROSITE" id="PS00108">
    <property type="entry name" value="PROTEIN_KINASE_ST"/>
    <property type="match status" value="1"/>
</dbReference>
<evidence type="ECO:0000313" key="25">
    <source>
        <dbReference type="EMBL" id="CAI9785538.1"/>
    </source>
</evidence>
<evidence type="ECO:0000256" key="11">
    <source>
        <dbReference type="ARBA" id="ARBA00022737"/>
    </source>
</evidence>
<evidence type="ECO:0000256" key="18">
    <source>
        <dbReference type="ARBA" id="ARBA00023306"/>
    </source>
</evidence>
<dbReference type="GO" id="GO:0005886">
    <property type="term" value="C:plasma membrane"/>
    <property type="evidence" value="ECO:0007669"/>
    <property type="project" value="UniProtKB-SubCell"/>
</dbReference>
<dbReference type="PANTHER" id="PTHR46618:SF1">
    <property type="entry name" value="ARMADILLO REPEAT-CONTAINING PROTEIN 3"/>
    <property type="match status" value="1"/>
</dbReference>
<feature type="binding site" evidence="22">
    <location>
        <position position="49"/>
    </location>
    <ligand>
        <name>ATP</name>
        <dbReference type="ChEBI" id="CHEBI:30616"/>
    </ligand>
</feature>
<feature type="domain" description="Protein kinase" evidence="24">
    <location>
        <begin position="20"/>
        <end position="274"/>
    </location>
</feature>
<evidence type="ECO:0000256" key="21">
    <source>
        <dbReference type="ARBA" id="ARBA00054419"/>
    </source>
</evidence>
<name>A0AAD2ADC4_9LAMI</name>
<evidence type="ECO:0000256" key="19">
    <source>
        <dbReference type="ARBA" id="ARBA00047899"/>
    </source>
</evidence>
<keyword evidence="18" id="KW-0131">Cell cycle</keyword>
<dbReference type="GO" id="GO:0051301">
    <property type="term" value="P:cell division"/>
    <property type="evidence" value="ECO:0007669"/>
    <property type="project" value="UniProtKB-KW"/>
</dbReference>
<keyword evidence="6" id="KW-0963">Cytoplasm</keyword>
<gene>
    <name evidence="25" type="ORF">FPE_LOCUS32968</name>
</gene>
<dbReference type="Gene3D" id="1.10.510.10">
    <property type="entry name" value="Transferase(Phosphotransferase) domain 1"/>
    <property type="match status" value="1"/>
</dbReference>
<evidence type="ECO:0000259" key="24">
    <source>
        <dbReference type="PROSITE" id="PS50011"/>
    </source>
</evidence>
<evidence type="ECO:0000256" key="17">
    <source>
        <dbReference type="ARBA" id="ARBA00023242"/>
    </source>
</evidence>
<evidence type="ECO:0000256" key="4">
    <source>
        <dbReference type="ARBA" id="ARBA00012513"/>
    </source>
</evidence>
<dbReference type="InterPro" id="IPR008271">
    <property type="entry name" value="Ser/Thr_kinase_AS"/>
</dbReference>
<feature type="region of interest" description="Disordered" evidence="23">
    <location>
        <begin position="782"/>
        <end position="812"/>
    </location>
</feature>
<feature type="region of interest" description="Disordered" evidence="23">
    <location>
        <begin position="824"/>
        <end position="852"/>
    </location>
</feature>
<dbReference type="FunFam" id="1.10.510.10:FF:000372">
    <property type="entry name" value="MAP3K epsilon protein kinase 1"/>
    <property type="match status" value="1"/>
</dbReference>
<evidence type="ECO:0000256" key="5">
    <source>
        <dbReference type="ARBA" id="ARBA00022475"/>
    </source>
</evidence>
<evidence type="ECO:0000256" key="12">
    <source>
        <dbReference type="ARBA" id="ARBA00022741"/>
    </source>
</evidence>
<evidence type="ECO:0000256" key="15">
    <source>
        <dbReference type="ARBA" id="ARBA00023136"/>
    </source>
</evidence>
<evidence type="ECO:0000256" key="2">
    <source>
        <dbReference type="ARBA" id="ARBA00004267"/>
    </source>
</evidence>
<dbReference type="FunFam" id="1.25.10.10:FF:000304">
    <property type="entry name" value="MAP3K epsilon protein kinase 1-like"/>
    <property type="match status" value="1"/>
</dbReference>
<dbReference type="InterPro" id="IPR052441">
    <property type="entry name" value="Armadillo-Ser/Thr_Kinase"/>
</dbReference>
<evidence type="ECO:0000256" key="16">
    <source>
        <dbReference type="ARBA" id="ARBA00023212"/>
    </source>
</evidence>
<evidence type="ECO:0000256" key="8">
    <source>
        <dbReference type="ARBA" id="ARBA00022553"/>
    </source>
</evidence>
<feature type="region of interest" description="Disordered" evidence="23">
    <location>
        <begin position="942"/>
        <end position="967"/>
    </location>
</feature>
<comment type="catalytic activity">
    <reaction evidence="19">
        <text>L-threonyl-[protein] + ATP = O-phospho-L-threonyl-[protein] + ADP + H(+)</text>
        <dbReference type="Rhea" id="RHEA:46608"/>
        <dbReference type="Rhea" id="RHEA-COMP:11060"/>
        <dbReference type="Rhea" id="RHEA-COMP:11605"/>
        <dbReference type="ChEBI" id="CHEBI:15378"/>
        <dbReference type="ChEBI" id="CHEBI:30013"/>
        <dbReference type="ChEBI" id="CHEBI:30616"/>
        <dbReference type="ChEBI" id="CHEBI:61977"/>
        <dbReference type="ChEBI" id="CHEBI:456216"/>
        <dbReference type="EC" id="2.7.11.1"/>
    </reaction>
</comment>
<evidence type="ECO:0000256" key="7">
    <source>
        <dbReference type="ARBA" id="ARBA00022527"/>
    </source>
</evidence>
<comment type="subcellular location">
    <subcellularLocation>
        <location evidence="1">Cell membrane</location>
    </subcellularLocation>
    <subcellularLocation>
        <location evidence="2">Cytoplasm</location>
        <location evidence="2">Cytoskeleton</location>
        <location evidence="2">Microtubule organizing center</location>
    </subcellularLocation>
    <subcellularLocation>
        <location evidence="3">Nucleus</location>
        <location evidence="3">Nucleolus</location>
    </subcellularLocation>
</comment>
<evidence type="ECO:0000256" key="9">
    <source>
        <dbReference type="ARBA" id="ARBA00022618"/>
    </source>
</evidence>
<keyword evidence="14 22" id="KW-0067">ATP-binding</keyword>
<keyword evidence="9" id="KW-0132">Cell division</keyword>
<feature type="compositionally biased region" description="Polar residues" evidence="23">
    <location>
        <begin position="792"/>
        <end position="804"/>
    </location>
</feature>
<dbReference type="InterPro" id="IPR016024">
    <property type="entry name" value="ARM-type_fold"/>
</dbReference>
<keyword evidence="13" id="KW-0418">Kinase</keyword>
<dbReference type="InterPro" id="IPR017441">
    <property type="entry name" value="Protein_kinase_ATP_BS"/>
</dbReference>
<evidence type="ECO:0000256" key="10">
    <source>
        <dbReference type="ARBA" id="ARBA00022679"/>
    </source>
</evidence>
<keyword evidence="10" id="KW-0808">Transferase</keyword>
<comment type="function">
    <text evidence="21">Serine/threonine-protein kinase involved in the spatial and temporal control system organizing cortical activities in mitotic and postmitotic cells. Required for the normal functioning of the plasma membrane in developing pollen. Involved in the regulation of cell expansion and embryo development.</text>
</comment>
<reference evidence="25" key="1">
    <citation type="submission" date="2023-05" db="EMBL/GenBank/DDBJ databases">
        <authorList>
            <person name="Huff M."/>
        </authorList>
    </citation>
    <scope>NUCLEOTIDE SEQUENCE</scope>
</reference>
<dbReference type="GO" id="GO:0005815">
    <property type="term" value="C:microtubule organizing center"/>
    <property type="evidence" value="ECO:0007669"/>
    <property type="project" value="UniProtKB-SubCell"/>
</dbReference>
<evidence type="ECO:0000313" key="26">
    <source>
        <dbReference type="Proteomes" id="UP000834106"/>
    </source>
</evidence>
<evidence type="ECO:0000256" key="20">
    <source>
        <dbReference type="ARBA" id="ARBA00048679"/>
    </source>
</evidence>
<keyword evidence="26" id="KW-1185">Reference proteome</keyword>
<dbReference type="GO" id="GO:0004674">
    <property type="term" value="F:protein serine/threonine kinase activity"/>
    <property type="evidence" value="ECO:0007669"/>
    <property type="project" value="UniProtKB-KW"/>
</dbReference>
<dbReference type="InterPro" id="IPR011989">
    <property type="entry name" value="ARM-like"/>
</dbReference>
<sequence length="1314" mass="145339">MSRQMTTSAFHNSKTLDNKYMLGDEIGKGAYGRVYKGLDLQNGDFVAIKQVSLENIAQEDLNIIMQEIDLLKNLNHKNIVKYLGSLKTKTHLHIILEYVENGSLANIIKPNKFGPFPESLVAVYIAQVLEGLVYLHEQGVIHRDIKGANILTTKEGLVKLADFGVATKLTEADVNTHSVVGTPYWMAPEVIEMSGVCAASDIWSVGCTVIELLTCVPPYYDLQPMPALFRIVQDEHPPIPDSLSPAITDFLRQCFKKDARHRPDAKTLLSHPWIQNSRRALQTSLRHSGTLKNIDEVASGDAERLNKDGQGDKIETSSEKESKAALLSKVTSGTSKSLEEDNPTVDLVEEKIRNFEDEMTSDQIPTFALYENSQTQSSVRLGDNSEASVSNLLEYESSNLDQQNRAMVNGELESPKSRRKIAVARKDEGRGSSVPVEQFDFGPRSQDYGPQKAMKSSTVSSGNELSRFSDTPRDASLDDLFPPEDRVGKASTSVTSSHVNGRNAASDSGNSDLATKLRATIAQKQMENESTRANGGDLLRIMMDVLNEDAIDIDALGFDDKLPAENLFHLQAVEFSKLVSSLRPDEREDVIVSSCQKLTAFFQQRPEQKIVFITQHGLLPLMELLEVPQTRVICSVLQVLNQIIKDNTDFLENACLVGLIPVVMSFAMPDRPREVRMEAAFFLQQLCQSSSLTLQMFIACRGIPILVGFLEADSAKYREMVHIAIDGMWQIFKLQRSTSRNDFCRIAAKNGILLRLINTLYSLNEATRMASIAGGGGFPADGLVPRPRSGPLDSSSPSFVQTDTPFYGIDRPDHLKMKRDHVSLPGVQEPSRTSVSHSPDSRFFAPDADRPQSNIANVEASGASKLPDSAATATQQENVRPLLSLLDKEPPSRHFSGQLEYVRHLTGLEKHESILPLLHASGDKKTNGLDFLMAEFAEVSGRGRENSNMESLPRSSPKTANKKLGSLTSNGGIASTSGLASQTASGVLSGSGVLNARPGSATSSGLLSHMVSSWNVDVAREYLEKMFNKIEPPILLKLLKCIHHLSTDPHCLENLQRADAIKYLIPNLDLKEGDLVSQIHHEVLHALFNLCKINKRRQEQAAENGIIPHLMQFIMSDSPLKQYALPLLCDMAHASRNSREQLRAHGGLDVYLSLLVDEFWSVTALDSIAVCLAHDNENKKVEQALSKKDAVQKLVKFFQCCPEQHFLHILEPFLKIITKSSRINTTLAVNGLTPLLISRLDHPHAIARLNLLKLIKAVYEHHPRPKQLIVENDLPQKLQNLIEERRDGQSSGGQVLVKQMATSLLKALHINTVL</sequence>
<evidence type="ECO:0000256" key="6">
    <source>
        <dbReference type="ARBA" id="ARBA00022490"/>
    </source>
</evidence>
<keyword evidence="17" id="KW-0539">Nucleus</keyword>
<organism evidence="25 26">
    <name type="scientific">Fraxinus pennsylvanica</name>
    <dbReference type="NCBI Taxonomy" id="56036"/>
    <lineage>
        <taxon>Eukaryota</taxon>
        <taxon>Viridiplantae</taxon>
        <taxon>Streptophyta</taxon>
        <taxon>Embryophyta</taxon>
        <taxon>Tracheophyta</taxon>
        <taxon>Spermatophyta</taxon>
        <taxon>Magnoliopsida</taxon>
        <taxon>eudicotyledons</taxon>
        <taxon>Gunneridae</taxon>
        <taxon>Pentapetalae</taxon>
        <taxon>asterids</taxon>
        <taxon>lamiids</taxon>
        <taxon>Lamiales</taxon>
        <taxon>Oleaceae</taxon>
        <taxon>Oleeae</taxon>
        <taxon>Fraxinus</taxon>
    </lineage>
</organism>
<dbReference type="SUPFAM" id="SSF56112">
    <property type="entry name" value="Protein kinase-like (PK-like)"/>
    <property type="match status" value="1"/>
</dbReference>
<comment type="catalytic activity">
    <reaction evidence="20">
        <text>L-seryl-[protein] + ATP = O-phospho-L-seryl-[protein] + ADP + H(+)</text>
        <dbReference type="Rhea" id="RHEA:17989"/>
        <dbReference type="Rhea" id="RHEA-COMP:9863"/>
        <dbReference type="Rhea" id="RHEA-COMP:11604"/>
        <dbReference type="ChEBI" id="CHEBI:15378"/>
        <dbReference type="ChEBI" id="CHEBI:29999"/>
        <dbReference type="ChEBI" id="CHEBI:30616"/>
        <dbReference type="ChEBI" id="CHEBI:83421"/>
        <dbReference type="ChEBI" id="CHEBI:456216"/>
        <dbReference type="EC" id="2.7.11.1"/>
    </reaction>
</comment>
<protein>
    <recommendedName>
        <fullName evidence="4">non-specific serine/threonine protein kinase</fullName>
        <ecNumber evidence="4">2.7.11.1</ecNumber>
    </recommendedName>
</protein>
<evidence type="ECO:0000256" key="1">
    <source>
        <dbReference type="ARBA" id="ARBA00004236"/>
    </source>
</evidence>
<dbReference type="CDD" id="cd06627">
    <property type="entry name" value="STKc_Cdc7_like"/>
    <property type="match status" value="1"/>
</dbReference>
<keyword evidence="7" id="KW-0723">Serine/threonine-protein kinase</keyword>
<dbReference type="SUPFAM" id="SSF48371">
    <property type="entry name" value="ARM repeat"/>
    <property type="match status" value="1"/>
</dbReference>